<proteinExistence type="predicted"/>
<evidence type="ECO:0000256" key="1">
    <source>
        <dbReference type="SAM" id="MobiDB-lite"/>
    </source>
</evidence>
<organism evidence="2 3">
    <name type="scientific">Crenichthys baileyi</name>
    <name type="common">White River springfish</name>
    <dbReference type="NCBI Taxonomy" id="28760"/>
    <lineage>
        <taxon>Eukaryota</taxon>
        <taxon>Metazoa</taxon>
        <taxon>Chordata</taxon>
        <taxon>Craniata</taxon>
        <taxon>Vertebrata</taxon>
        <taxon>Euteleostomi</taxon>
        <taxon>Actinopterygii</taxon>
        <taxon>Neopterygii</taxon>
        <taxon>Teleostei</taxon>
        <taxon>Neoteleostei</taxon>
        <taxon>Acanthomorphata</taxon>
        <taxon>Ovalentaria</taxon>
        <taxon>Atherinomorphae</taxon>
        <taxon>Cyprinodontiformes</taxon>
        <taxon>Goodeidae</taxon>
        <taxon>Crenichthys</taxon>
    </lineage>
</organism>
<name>A0AAV9R2N1_9TELE</name>
<feature type="region of interest" description="Disordered" evidence="1">
    <location>
        <begin position="1"/>
        <end position="24"/>
    </location>
</feature>
<keyword evidence="3" id="KW-1185">Reference proteome</keyword>
<sequence length="104" mass="11754">MEEILPPKDKQPQPGPWGGNNRANSQAKAVEWLEKLVWLLPCTKQYGCAGQRPYPQTTSLLRRAVVERIAVCETPTCPSPFAQQWLRVIGQIVDRRPDEKSGNK</sequence>
<protein>
    <submittedName>
        <fullName evidence="2">Uncharacterized protein</fullName>
    </submittedName>
</protein>
<evidence type="ECO:0000313" key="3">
    <source>
        <dbReference type="Proteomes" id="UP001311232"/>
    </source>
</evidence>
<accession>A0AAV9R2N1</accession>
<feature type="compositionally biased region" description="Basic and acidic residues" evidence="1">
    <location>
        <begin position="1"/>
        <end position="11"/>
    </location>
</feature>
<gene>
    <name evidence="2" type="ORF">CRENBAI_011127</name>
</gene>
<reference evidence="2 3" key="1">
    <citation type="submission" date="2021-06" db="EMBL/GenBank/DDBJ databases">
        <authorList>
            <person name="Palmer J.M."/>
        </authorList>
    </citation>
    <scope>NUCLEOTIDE SEQUENCE [LARGE SCALE GENOMIC DNA]</scope>
    <source>
        <strain evidence="2 3">MEX-2019</strain>
        <tissue evidence="2">Muscle</tissue>
    </source>
</reference>
<evidence type="ECO:0000313" key="2">
    <source>
        <dbReference type="EMBL" id="KAK5603282.1"/>
    </source>
</evidence>
<dbReference type="Proteomes" id="UP001311232">
    <property type="component" value="Unassembled WGS sequence"/>
</dbReference>
<dbReference type="AlphaFoldDB" id="A0AAV9R2N1"/>
<comment type="caution">
    <text evidence="2">The sequence shown here is derived from an EMBL/GenBank/DDBJ whole genome shotgun (WGS) entry which is preliminary data.</text>
</comment>
<dbReference type="EMBL" id="JAHHUM010002517">
    <property type="protein sequence ID" value="KAK5603282.1"/>
    <property type="molecule type" value="Genomic_DNA"/>
</dbReference>